<sequence>MPRQRVRDVLTVTAQPLLLLAAVAVFVPTVWLGWEPGMATFLFQFAVLGILLVLEFVIPYNPSWRPDRREWGYYAVYYVLTAVGGALGQNLVLLGVGALADPDPVLPLWGEIPLALLLGSLASYGVHRAGHTYAWLWRLHGVHHVPDKVNVGNNSVNHVADVVISQGFVQLALALVGFSERAVFAVGLFVVAQGYFVHANIRVRLGPLNHVLAGPEQHRLHHSTDLAEAGHYGSDLSLWDRLFGTFTWRPGREPAAVGLADPRTFPATGSILTTLVHPWRRSAG</sequence>
<keyword evidence="5" id="KW-0443">Lipid metabolism</keyword>
<evidence type="ECO:0000256" key="3">
    <source>
        <dbReference type="ARBA" id="ARBA00022989"/>
    </source>
</evidence>
<dbReference type="GO" id="GO:0008610">
    <property type="term" value="P:lipid biosynthetic process"/>
    <property type="evidence" value="ECO:0007669"/>
    <property type="project" value="InterPro"/>
</dbReference>
<feature type="domain" description="Fatty acid hydroxylase" evidence="8">
    <location>
        <begin position="114"/>
        <end position="245"/>
    </location>
</feature>
<dbReference type="GO" id="GO:0050479">
    <property type="term" value="F:glyceryl-ether monooxygenase activity"/>
    <property type="evidence" value="ECO:0007669"/>
    <property type="project" value="TreeGrafter"/>
</dbReference>
<dbReference type="EMBL" id="CP050177">
    <property type="protein sequence ID" value="QIQ03960.1"/>
    <property type="molecule type" value="Genomic_DNA"/>
</dbReference>
<feature type="transmembrane region" description="Helical" evidence="7">
    <location>
        <begin position="72"/>
        <end position="100"/>
    </location>
</feature>
<comment type="subcellular location">
    <subcellularLocation>
        <location evidence="1">Endomembrane system</location>
        <topology evidence="1">Multi-pass membrane protein</topology>
    </subcellularLocation>
</comment>
<keyword evidence="10" id="KW-1185">Reference proteome</keyword>
<dbReference type="GO" id="GO:0012505">
    <property type="term" value="C:endomembrane system"/>
    <property type="evidence" value="ECO:0007669"/>
    <property type="project" value="UniProtKB-SubCell"/>
</dbReference>
<dbReference type="InterPro" id="IPR051689">
    <property type="entry name" value="Sterol_desaturase/TMEM195"/>
</dbReference>
<evidence type="ECO:0000256" key="1">
    <source>
        <dbReference type="ARBA" id="ARBA00004127"/>
    </source>
</evidence>
<keyword evidence="3 7" id="KW-1133">Transmembrane helix</keyword>
<dbReference type="Proteomes" id="UP000501179">
    <property type="component" value="Chromosome"/>
</dbReference>
<protein>
    <submittedName>
        <fullName evidence="9">Sterol desaturase family protein</fullName>
    </submittedName>
</protein>
<dbReference type="PANTHER" id="PTHR21624">
    <property type="entry name" value="STEROL DESATURASE-RELATED PROTEIN"/>
    <property type="match status" value="1"/>
</dbReference>
<evidence type="ECO:0000256" key="4">
    <source>
        <dbReference type="ARBA" id="ARBA00023002"/>
    </source>
</evidence>
<dbReference type="InterPro" id="IPR006694">
    <property type="entry name" value="Fatty_acid_hydroxylase"/>
</dbReference>
<evidence type="ECO:0000313" key="10">
    <source>
        <dbReference type="Proteomes" id="UP000501179"/>
    </source>
</evidence>
<dbReference type="GO" id="GO:0006643">
    <property type="term" value="P:membrane lipid metabolic process"/>
    <property type="evidence" value="ECO:0007669"/>
    <property type="project" value="TreeGrafter"/>
</dbReference>
<keyword evidence="4" id="KW-0560">Oxidoreductase</keyword>
<feature type="transmembrane region" description="Helical" evidence="7">
    <location>
        <begin position="40"/>
        <end position="60"/>
    </location>
</feature>
<dbReference type="KEGG" id="slia:HA039_17970"/>
<dbReference type="RefSeq" id="WP_167030822.1">
    <property type="nucleotide sequence ID" value="NZ_CP050177.1"/>
</dbReference>
<dbReference type="PANTHER" id="PTHR21624:SF1">
    <property type="entry name" value="ALKYLGLYCEROL MONOOXYGENASE"/>
    <property type="match status" value="1"/>
</dbReference>
<feature type="transmembrane region" description="Helical" evidence="7">
    <location>
        <begin position="12"/>
        <end position="34"/>
    </location>
</feature>
<gene>
    <name evidence="9" type="ORF">HA039_17970</name>
</gene>
<evidence type="ECO:0000313" key="9">
    <source>
        <dbReference type="EMBL" id="QIQ03960.1"/>
    </source>
</evidence>
<dbReference type="AlphaFoldDB" id="A0A6G9H0G8"/>
<evidence type="ECO:0000259" key="8">
    <source>
        <dbReference type="Pfam" id="PF04116"/>
    </source>
</evidence>
<proteinExistence type="predicted"/>
<reference evidence="9 10" key="1">
    <citation type="submission" date="2020-03" db="EMBL/GenBank/DDBJ databases">
        <title>A novel species.</title>
        <authorList>
            <person name="Gao J."/>
        </authorList>
    </citation>
    <scope>NUCLEOTIDE SEQUENCE [LARGE SCALE GENOMIC DNA]</scope>
    <source>
        <strain evidence="9 10">QMT-12</strain>
    </source>
</reference>
<accession>A0A6G9H0G8</accession>
<keyword evidence="2 7" id="KW-0812">Transmembrane</keyword>
<name>A0A6G9H0G8_9ACTN</name>
<dbReference type="Pfam" id="PF04116">
    <property type="entry name" value="FA_hydroxylase"/>
    <property type="match status" value="1"/>
</dbReference>
<evidence type="ECO:0000256" key="2">
    <source>
        <dbReference type="ARBA" id="ARBA00022692"/>
    </source>
</evidence>
<evidence type="ECO:0000256" key="7">
    <source>
        <dbReference type="SAM" id="Phobius"/>
    </source>
</evidence>
<evidence type="ECO:0000256" key="6">
    <source>
        <dbReference type="ARBA" id="ARBA00023136"/>
    </source>
</evidence>
<feature type="transmembrane region" description="Helical" evidence="7">
    <location>
        <begin position="106"/>
        <end position="126"/>
    </location>
</feature>
<keyword evidence="6 7" id="KW-0472">Membrane</keyword>
<evidence type="ECO:0000256" key="5">
    <source>
        <dbReference type="ARBA" id="ARBA00023098"/>
    </source>
</evidence>
<organism evidence="9 10">
    <name type="scientific">Streptomyces liangshanensis</name>
    <dbReference type="NCBI Taxonomy" id="2717324"/>
    <lineage>
        <taxon>Bacteria</taxon>
        <taxon>Bacillati</taxon>
        <taxon>Actinomycetota</taxon>
        <taxon>Actinomycetes</taxon>
        <taxon>Kitasatosporales</taxon>
        <taxon>Streptomycetaceae</taxon>
        <taxon>Streptomyces</taxon>
    </lineage>
</organism>
<dbReference type="GO" id="GO:0005506">
    <property type="term" value="F:iron ion binding"/>
    <property type="evidence" value="ECO:0007669"/>
    <property type="project" value="InterPro"/>
</dbReference>
<dbReference type="GO" id="GO:0016020">
    <property type="term" value="C:membrane"/>
    <property type="evidence" value="ECO:0007669"/>
    <property type="project" value="GOC"/>
</dbReference>